<evidence type="ECO:0008006" key="3">
    <source>
        <dbReference type="Google" id="ProtNLM"/>
    </source>
</evidence>
<proteinExistence type="predicted"/>
<comment type="caution">
    <text evidence="1">The sequence shown here is derived from an EMBL/GenBank/DDBJ whole genome shotgun (WGS) entry which is preliminary data.</text>
</comment>
<accession>A0A2W4XZL8</accession>
<sequence length="203" mass="22671">MQVQSPPTVQPSEPQLIDQLATPNGVASECSRRAKTQIDFLLLAIEALDLGGAEAMLAAAKELGLENVVQGRVNLWLLRSSNPLRRFSQREPMSLSEGKALVLITCFLAKRLTVLIRQLLLGYQQLSDQGLSFEHHFRLSDYLSRFRSHFRARMNAKRAGVIVYATDEKLNELAIELLTKLLFCTGTDGANRLWVSLFDGEVS</sequence>
<dbReference type="Pfam" id="PF11237">
    <property type="entry name" value="DUF3038"/>
    <property type="match status" value="1"/>
</dbReference>
<dbReference type="InterPro" id="IPR021399">
    <property type="entry name" value="DUF3038"/>
</dbReference>
<dbReference type="AlphaFoldDB" id="A0A2W4XZL8"/>
<gene>
    <name evidence="1" type="ORF">DCF15_02720</name>
</gene>
<reference evidence="1 2" key="2">
    <citation type="submission" date="2018-06" db="EMBL/GenBank/DDBJ databases">
        <title>Metagenomic assembly of (sub)arctic Cyanobacteria and their associated microbiome from non-axenic cultures.</title>
        <authorList>
            <person name="Baurain D."/>
        </authorList>
    </citation>
    <scope>NUCLEOTIDE SEQUENCE [LARGE SCALE GENOMIC DNA]</scope>
    <source>
        <strain evidence="1">ULC027bin1</strain>
    </source>
</reference>
<organism evidence="1 2">
    <name type="scientific">Phormidesmis priestleyi</name>
    <dbReference type="NCBI Taxonomy" id="268141"/>
    <lineage>
        <taxon>Bacteria</taxon>
        <taxon>Bacillati</taxon>
        <taxon>Cyanobacteriota</taxon>
        <taxon>Cyanophyceae</taxon>
        <taxon>Leptolyngbyales</taxon>
        <taxon>Leptolyngbyaceae</taxon>
        <taxon>Phormidesmis</taxon>
    </lineage>
</organism>
<reference evidence="2" key="1">
    <citation type="submission" date="2018-04" db="EMBL/GenBank/DDBJ databases">
        <authorList>
            <person name="Cornet L."/>
        </authorList>
    </citation>
    <scope>NUCLEOTIDE SEQUENCE [LARGE SCALE GENOMIC DNA]</scope>
</reference>
<evidence type="ECO:0000313" key="1">
    <source>
        <dbReference type="EMBL" id="PZO59969.1"/>
    </source>
</evidence>
<dbReference type="Proteomes" id="UP000249794">
    <property type="component" value="Unassembled WGS sequence"/>
</dbReference>
<name>A0A2W4XZL8_9CYAN</name>
<evidence type="ECO:0000313" key="2">
    <source>
        <dbReference type="Proteomes" id="UP000249794"/>
    </source>
</evidence>
<dbReference type="EMBL" id="QBMP01000014">
    <property type="protein sequence ID" value="PZO59969.1"/>
    <property type="molecule type" value="Genomic_DNA"/>
</dbReference>
<protein>
    <recommendedName>
        <fullName evidence="3">DUF3038 domain-containing protein</fullName>
    </recommendedName>
</protein>